<keyword evidence="6" id="KW-0677">Repeat</keyword>
<dbReference type="Pfam" id="PF12796">
    <property type="entry name" value="Ank_2"/>
    <property type="match status" value="3"/>
</dbReference>
<dbReference type="CDD" id="cd00198">
    <property type="entry name" value="vWFA"/>
    <property type="match status" value="1"/>
</dbReference>
<evidence type="ECO:0000256" key="1">
    <source>
        <dbReference type="ARBA" id="ARBA00009558"/>
    </source>
</evidence>
<dbReference type="InterPro" id="IPR000768">
    <property type="entry name" value="ART"/>
</dbReference>
<dbReference type="InterPro" id="IPR002035">
    <property type="entry name" value="VWF_A"/>
</dbReference>
<dbReference type="SUPFAM" id="SSF57850">
    <property type="entry name" value="RING/U-box"/>
    <property type="match status" value="1"/>
</dbReference>
<dbReference type="PANTHER" id="PTHR24123:SF33">
    <property type="entry name" value="PROTEIN HOS4"/>
    <property type="match status" value="1"/>
</dbReference>
<dbReference type="Gene3D" id="3.30.40.10">
    <property type="entry name" value="Zinc/RING finger domain, C3HC4 (zinc finger)"/>
    <property type="match status" value="1"/>
</dbReference>
<evidence type="ECO:0000259" key="9">
    <source>
        <dbReference type="PROSITE" id="PS50234"/>
    </source>
</evidence>
<keyword evidence="7" id="KW-0040">ANK repeat</keyword>
<dbReference type="SUPFAM" id="SSF48403">
    <property type="entry name" value="Ankyrin repeat"/>
    <property type="match status" value="2"/>
</dbReference>
<evidence type="ECO:0000313" key="10">
    <source>
        <dbReference type="EMBL" id="QKU33696.1"/>
    </source>
</evidence>
<dbReference type="SUPFAM" id="SSF56399">
    <property type="entry name" value="ADP-ribosylation"/>
    <property type="match status" value="1"/>
</dbReference>
<comment type="catalytic activity">
    <reaction evidence="8">
        <text>L-arginyl-[protein] + NAD(+) = N(omega)-(ADP-D-ribosyl)-L-arginyl-[protein] + nicotinamide + H(+)</text>
        <dbReference type="Rhea" id="RHEA:19149"/>
        <dbReference type="Rhea" id="RHEA-COMP:10532"/>
        <dbReference type="Rhea" id="RHEA-COMP:15087"/>
        <dbReference type="ChEBI" id="CHEBI:15378"/>
        <dbReference type="ChEBI" id="CHEBI:17154"/>
        <dbReference type="ChEBI" id="CHEBI:29965"/>
        <dbReference type="ChEBI" id="CHEBI:57540"/>
        <dbReference type="ChEBI" id="CHEBI:142554"/>
        <dbReference type="EC" id="2.4.2.31"/>
    </reaction>
</comment>
<dbReference type="Gene3D" id="1.25.40.20">
    <property type="entry name" value="Ankyrin repeat-containing domain"/>
    <property type="match status" value="4"/>
</dbReference>
<keyword evidence="3" id="KW-0328">Glycosyltransferase</keyword>
<dbReference type="SMART" id="SM00327">
    <property type="entry name" value="VWA"/>
    <property type="match status" value="1"/>
</dbReference>
<accession>A0A6N1NNK1</accession>
<sequence length="1436" mass="159997">MNFLETMKNDLSCPIDLDLFEDPISVPCCGKAFNRLALAQHFDTNYEKKCPLCNGNLENFDPLTAQKNVVIMGLLETFKNLQNGISVENKPIVVPNKIPKWSAFVNPVFDCYGKEIGISELKVSLQNSTFIPRPSLFIAVVDRSGSMSGNPWQQVEKALIHIMSLTRNNPHVKTVIVAYDSTAEIINTSGSQADVVRVIKSMFTGGGTTFTAAFNKIKEVLSAYIYSDDESQQSNQNNVSNVTIAFLTDGEAQEDRKMLVPKFREILSECWCGPISVHSIGFGSNCDREFLEAMWKTGSINGTFRYAEPKDDGDTLCNKLTTLFDLVSSSSTMQVTLELDNSQFYLDKKISALTKNKAVIQFPINDQGCGYFTIWIHNNNDYGNVKINSCVDKDVAIPIEIIKSKSNSKVLYNKWISVLVDELASDTLEVSSSNNKSINPKLFELNCALIQQRINAIKICLDDDPENPSVQRLNIIEIELKSIKQGCNANKGKLADLRFGNQYIATAPKKAIENNIIQYPPQKPSQALPSNENSVKYSRNNLNKNRNPLQEEIMDCVCNKITDRMKLLLEKSTIYDLMHCDIDGNNAIMLASYCGHSIFLEKILEKYPKLSFDVENNDGETAMTLAIKKNGYWKTINLLLNAGANIPSSRQKQLERFCIDHSFTISADVISKFGDVSTDVNESMSPQSIKFIYERAVKNNVDIDVGRYMEICLSKHMVDMVKTLVEVHSATITKEMIYDLCVPNNGDALKLSKYLMNKSGIDINYQNSEGDTLLFRASEKGSLEHVKLFLSMGATVDIPNELGNTPLWIACCNRFTDIVLELLNAGAYVNYANKKGNTPLVPVCQRGPEKIAEILLAAGATVDQLNNNGDSIILLCCRNGQAGVLKLVLNKASAEIVKHAAHIDGFSPILACAESNRPECMDVLYEYGVDIEQKTEANNPILAGATPLHLASYYGRLNAARKLLQLGANPNSLDINQCTPMHIAVIQGQKEIVKLLKNAKADCTARDILGNTPLSYCRANEQDEIKQILIEPLYPILLSLARGDFGQTDEKIACDMLMQYCGAIGCLTKKDAIDIVGKDGRTPLMEAVINSNHNVIHTLLTMGANPNLVDNNGINSYVWSDWIENSKIKKLLSNTPNETSIFVNRLQNAASINTANAMTLYLSNKPAKISSELFVETGIYSRMNNFIMNISNDVFNPNSGILCNQESSKNLPLVEFIDKNAMVVFNEKNLATSLIWMSKVFTTALIASGKTNLDPQYIMAIYMYTSNTNLSKIANETLLHNDSNFMPYVNILYQGIKQLPKHKGEVFRGLGYLDDRTKFMVGTEISWPTFTSASTIWKIATENAPEFSTKKKEGIIFVIKSITGRYVGQYSQFSQDTEIIFLPNTKFRVNAWYMGDIIALGQANIRNSTFKIKPDDLDRMIKSNSSLIIELEEIEI</sequence>
<dbReference type="InterPro" id="IPR013083">
    <property type="entry name" value="Znf_RING/FYVE/PHD"/>
</dbReference>
<dbReference type="PROSITE" id="PS50234">
    <property type="entry name" value="VWFA"/>
    <property type="match status" value="1"/>
</dbReference>
<dbReference type="GO" id="GO:0016779">
    <property type="term" value="F:nucleotidyltransferase activity"/>
    <property type="evidence" value="ECO:0007669"/>
    <property type="project" value="UniProtKB-KW"/>
</dbReference>
<dbReference type="InterPro" id="IPR002110">
    <property type="entry name" value="Ankyrin_rpt"/>
</dbReference>
<dbReference type="Gene3D" id="3.40.50.410">
    <property type="entry name" value="von Willebrand factor, type A domain"/>
    <property type="match status" value="1"/>
</dbReference>
<dbReference type="InterPro" id="IPR036465">
    <property type="entry name" value="vWFA_dom_sf"/>
</dbReference>
<dbReference type="InterPro" id="IPR036770">
    <property type="entry name" value="Ankyrin_rpt-contain_sf"/>
</dbReference>
<dbReference type="Gene3D" id="3.90.176.10">
    <property type="entry name" value="Toxin ADP-ribosyltransferase, Chain A, domain 1"/>
    <property type="match status" value="1"/>
</dbReference>
<dbReference type="PROSITE" id="PS51996">
    <property type="entry name" value="TR_MART"/>
    <property type="match status" value="1"/>
</dbReference>
<dbReference type="PROSITE" id="PS50088">
    <property type="entry name" value="ANK_REPEAT"/>
    <property type="match status" value="7"/>
</dbReference>
<dbReference type="SUPFAM" id="SSF53300">
    <property type="entry name" value="vWA-like"/>
    <property type="match status" value="1"/>
</dbReference>
<evidence type="ECO:0000256" key="4">
    <source>
        <dbReference type="ARBA" id="ARBA00022679"/>
    </source>
</evidence>
<dbReference type="KEGG" id="vg:80516995"/>
<evidence type="ECO:0000256" key="8">
    <source>
        <dbReference type="ARBA" id="ARBA00047597"/>
    </source>
</evidence>
<keyword evidence="5" id="KW-0548">Nucleotidyltransferase</keyword>
<dbReference type="Pfam" id="PF01129">
    <property type="entry name" value="ART"/>
    <property type="match status" value="1"/>
</dbReference>
<dbReference type="Pfam" id="PF00092">
    <property type="entry name" value="VWA"/>
    <property type="match status" value="1"/>
</dbReference>
<dbReference type="PANTHER" id="PTHR24123">
    <property type="entry name" value="ANKYRIN REPEAT-CONTAINING"/>
    <property type="match status" value="1"/>
</dbReference>
<keyword evidence="4" id="KW-0808">Transferase</keyword>
<dbReference type="PROSITE" id="PS50297">
    <property type="entry name" value="ANK_REP_REGION"/>
    <property type="match status" value="4"/>
</dbReference>
<dbReference type="GO" id="GO:0106274">
    <property type="term" value="F:NAD+-protein-arginine ADP-ribosyltransferase activity"/>
    <property type="evidence" value="ECO:0007669"/>
    <property type="project" value="UniProtKB-EC"/>
</dbReference>
<evidence type="ECO:0000256" key="2">
    <source>
        <dbReference type="ARBA" id="ARBA00012031"/>
    </source>
</evidence>
<evidence type="ECO:0000256" key="5">
    <source>
        <dbReference type="ARBA" id="ARBA00022695"/>
    </source>
</evidence>
<dbReference type="InterPro" id="IPR051165">
    <property type="entry name" value="Multifunctional_ANK_Repeat"/>
</dbReference>
<feature type="domain" description="VWFA" evidence="9">
    <location>
        <begin position="136"/>
        <end position="327"/>
    </location>
</feature>
<reference evidence="10" key="2">
    <citation type="journal article" date="2018" name="Nat. Commun.">
        <title>Tailed giant Tupanvirus possesses the most complete translational apparatus of the known virosphere.</title>
        <authorList>
            <person name="Abrahao J."/>
            <person name="Silva L."/>
            <person name="Silva L.S."/>
            <person name="Khalil J.Y.B."/>
            <person name="Rodrigues R."/>
            <person name="Arantes T."/>
            <person name="Assis F."/>
            <person name="Boratto P."/>
            <person name="Andrade M."/>
            <person name="Kroon E.G."/>
            <person name="Ribeiro B."/>
            <person name="Bergier I."/>
            <person name="Seligmann H."/>
            <person name="Ghigo E."/>
            <person name="Colson P."/>
            <person name="Levasseur A."/>
            <person name="Kroemer G."/>
            <person name="Raoult D."/>
            <person name="La Scola B."/>
        </authorList>
    </citation>
    <scope>NUCLEOTIDE SEQUENCE [LARGE SCALE GENOMIC DNA]</scope>
    <source>
        <strain evidence="10">Deep ocean</strain>
    </source>
</reference>
<name>A0A6N1NNK1_9VIRU</name>
<dbReference type="SMART" id="SM00248">
    <property type="entry name" value="ANK"/>
    <property type="match status" value="10"/>
</dbReference>
<evidence type="ECO:0000256" key="7">
    <source>
        <dbReference type="ARBA" id="ARBA00023043"/>
    </source>
</evidence>
<dbReference type="Pfam" id="PF00023">
    <property type="entry name" value="Ank"/>
    <property type="match status" value="1"/>
</dbReference>
<dbReference type="EC" id="2.4.2.31" evidence="2"/>
<organism evidence="10">
    <name type="scientific">Tupanvirus deep ocean</name>
    <dbReference type="NCBI Taxonomy" id="2126984"/>
    <lineage>
        <taxon>Viruses</taxon>
        <taxon>Varidnaviria</taxon>
        <taxon>Bamfordvirae</taxon>
        <taxon>Nucleocytoviricota</taxon>
        <taxon>Megaviricetes</taxon>
        <taxon>Imitervirales</taxon>
        <taxon>Mimiviridae</taxon>
        <taxon>Megamimivirinae</taxon>
        <taxon>Tupanvirus</taxon>
        <taxon>Tupanvirus altamarinense</taxon>
    </lineage>
</organism>
<dbReference type="RefSeq" id="YP_010780304.1">
    <property type="nucleotide sequence ID" value="NC_075038.1"/>
</dbReference>
<comment type="similarity">
    <text evidence="1">Belongs to the Arg-specific ADP-ribosyltransferase family.</text>
</comment>
<reference evidence="10" key="1">
    <citation type="submission" date="2017-06" db="EMBL/GenBank/DDBJ databases">
        <authorList>
            <person name="Assis F.L."/>
            <person name="Abrahao J.S."/>
            <person name="Silva L."/>
            <person name="Khalil J.B."/>
            <person name="Rodrigues R."/>
            <person name="Silva L.S."/>
            <person name="Boratto P."/>
            <person name="Andrade M."/>
            <person name="Kroon E.G."/>
            <person name="Ribeiro B."/>
            <person name="Bergier I."/>
            <person name="Seligmann H."/>
            <person name="Ghigo E."/>
            <person name="Colson P."/>
            <person name="Levasseur A."/>
            <person name="Raoult D."/>
            <person name="Scola B.L."/>
        </authorList>
    </citation>
    <scope>NUCLEOTIDE SEQUENCE</scope>
    <source>
        <strain evidence="10">Deep ocean</strain>
    </source>
</reference>
<protein>
    <recommendedName>
        <fullName evidence="2">NAD(+)--protein-arginine ADP-ribosyltransferase</fullName>
        <ecNumber evidence="2">2.4.2.31</ecNumber>
    </recommendedName>
</protein>
<evidence type="ECO:0000256" key="3">
    <source>
        <dbReference type="ARBA" id="ARBA00022676"/>
    </source>
</evidence>
<proteinExistence type="inferred from homology"/>
<evidence type="ECO:0000256" key="6">
    <source>
        <dbReference type="ARBA" id="ARBA00022737"/>
    </source>
</evidence>
<dbReference type="EMBL" id="MF405918">
    <property type="protein sequence ID" value="QKU33696.1"/>
    <property type="molecule type" value="Genomic_DNA"/>
</dbReference>
<dbReference type="GeneID" id="80516995"/>